<dbReference type="EMBL" id="MLAK01000660">
    <property type="protein sequence ID" value="OHT08682.1"/>
    <property type="molecule type" value="Genomic_DNA"/>
</dbReference>
<keyword evidence="2" id="KW-1185">Reference proteome</keyword>
<dbReference type="GeneID" id="94826780"/>
<dbReference type="GO" id="GO:0003743">
    <property type="term" value="F:translation initiation factor activity"/>
    <property type="evidence" value="ECO:0007669"/>
    <property type="project" value="InterPro"/>
</dbReference>
<reference evidence="1" key="1">
    <citation type="submission" date="2016-10" db="EMBL/GenBank/DDBJ databases">
        <authorList>
            <person name="Benchimol M."/>
            <person name="Almeida L.G."/>
            <person name="Vasconcelos A.T."/>
            <person name="Perreira-Neves A."/>
            <person name="Rosa I.A."/>
            <person name="Tasca T."/>
            <person name="Bogo M.R."/>
            <person name="de Souza W."/>
        </authorList>
    </citation>
    <scope>NUCLEOTIDE SEQUENCE [LARGE SCALE GENOMIC DNA]</scope>
    <source>
        <strain evidence="1">K</strain>
    </source>
</reference>
<dbReference type="InterPro" id="IPR001040">
    <property type="entry name" value="TIF_eIF_4E"/>
</dbReference>
<dbReference type="GO" id="GO:0003723">
    <property type="term" value="F:RNA binding"/>
    <property type="evidence" value="ECO:0007669"/>
    <property type="project" value="InterPro"/>
</dbReference>
<comment type="caution">
    <text evidence="1">The sequence shown here is derived from an EMBL/GenBank/DDBJ whole genome shotgun (WGS) entry which is preliminary data.</text>
</comment>
<gene>
    <name evidence="1" type="ORF">TRFO_04740</name>
</gene>
<dbReference type="VEuPathDB" id="TrichDB:TRFO_04740"/>
<sequence length="236" mass="27100">MSGGYTFTYSPVESGKKSAEVSIANMETIDQFNDAIISLDLSKYSNYQVALYHTGTTLEWENSVNKNGGRFSLFFDSKIYAFRTFCVLIVDWFNKSFEFHNHIVGSLVSIKSQFANVQIWVDDGFDSKLLAQRYQYLVDWLKNFADIQNTDRYEIEFHVHPTYRTYNTSAQEVRSQANSIASFTTRVKQLSNGDEDGSECCPPVFNYDVAVAHKRSRKERRSKKSYVDLFTASGAY</sequence>
<name>A0A1J4KCH9_9EUKA</name>
<dbReference type="InterPro" id="IPR023398">
    <property type="entry name" value="TIF_eIF4e-like"/>
</dbReference>
<proteinExistence type="predicted"/>
<dbReference type="SUPFAM" id="SSF55418">
    <property type="entry name" value="eIF4e-like"/>
    <property type="match status" value="1"/>
</dbReference>
<dbReference type="AlphaFoldDB" id="A0A1J4KCH9"/>
<dbReference type="Gene3D" id="3.30.760.10">
    <property type="entry name" value="RNA Cap, Translation Initiation Factor Eif4e"/>
    <property type="match status" value="1"/>
</dbReference>
<dbReference type="RefSeq" id="XP_068361818.1">
    <property type="nucleotide sequence ID" value="XM_068492076.1"/>
</dbReference>
<accession>A0A1J4KCH9</accession>
<organism evidence="1 2">
    <name type="scientific">Tritrichomonas foetus</name>
    <dbReference type="NCBI Taxonomy" id="1144522"/>
    <lineage>
        <taxon>Eukaryota</taxon>
        <taxon>Metamonada</taxon>
        <taxon>Parabasalia</taxon>
        <taxon>Tritrichomonadida</taxon>
        <taxon>Tritrichomonadidae</taxon>
        <taxon>Tritrichomonas</taxon>
    </lineage>
</organism>
<evidence type="ECO:0000313" key="1">
    <source>
        <dbReference type="EMBL" id="OHT08682.1"/>
    </source>
</evidence>
<dbReference type="Pfam" id="PF01652">
    <property type="entry name" value="IF4E"/>
    <property type="match status" value="1"/>
</dbReference>
<evidence type="ECO:0000313" key="2">
    <source>
        <dbReference type="Proteomes" id="UP000179807"/>
    </source>
</evidence>
<dbReference type="Proteomes" id="UP000179807">
    <property type="component" value="Unassembled WGS sequence"/>
</dbReference>
<protein>
    <submittedName>
        <fullName evidence="1">Uncharacterized protein</fullName>
    </submittedName>
</protein>